<organism evidence="1 2">
    <name type="scientific">Carnegiea gigantea</name>
    <dbReference type="NCBI Taxonomy" id="171969"/>
    <lineage>
        <taxon>Eukaryota</taxon>
        <taxon>Viridiplantae</taxon>
        <taxon>Streptophyta</taxon>
        <taxon>Embryophyta</taxon>
        <taxon>Tracheophyta</taxon>
        <taxon>Spermatophyta</taxon>
        <taxon>Magnoliopsida</taxon>
        <taxon>eudicotyledons</taxon>
        <taxon>Gunneridae</taxon>
        <taxon>Pentapetalae</taxon>
        <taxon>Caryophyllales</taxon>
        <taxon>Cactineae</taxon>
        <taxon>Cactaceae</taxon>
        <taxon>Cactoideae</taxon>
        <taxon>Echinocereeae</taxon>
        <taxon>Carnegiea</taxon>
    </lineage>
</organism>
<dbReference type="EMBL" id="JAKOGI010000216">
    <property type="protein sequence ID" value="KAJ8439592.1"/>
    <property type="molecule type" value="Genomic_DNA"/>
</dbReference>
<evidence type="ECO:0000313" key="2">
    <source>
        <dbReference type="Proteomes" id="UP001153076"/>
    </source>
</evidence>
<comment type="caution">
    <text evidence="1">The sequence shown here is derived from an EMBL/GenBank/DDBJ whole genome shotgun (WGS) entry which is preliminary data.</text>
</comment>
<sequence length="324" mass="37759">MSTRPVKGMRKEWRRLTSNMGVEAELQEERRFVLAYKNRKEGSHVRTRLTFSNALDKSSNLAQIEKDAKRDTHRSILVFLLKTKKTAAAMEVVKNKLGSFDGLFVDCRGCSGLALLWDKSIEVTLLARSSHHMDVTVTGLGVRIHGDSRVFMGGPETTQKLKKWDMIRDTQSDSDLPWLLGGDLNEVLFNFETKVGFHEEPAGIIRFLWDFRGVWIAHYCSHYIYNIPCMLKLFKTRRFPEVICIVLILVINFDFQETWVDLIKDERRETEDYNPQACEIWPVRTWYPVSQIQDKRKESEDQSSEACDMRQRFSFRTTMLITTC</sequence>
<accession>A0A9Q1KB24</accession>
<evidence type="ECO:0008006" key="3">
    <source>
        <dbReference type="Google" id="ProtNLM"/>
    </source>
</evidence>
<keyword evidence="2" id="KW-1185">Reference proteome</keyword>
<proteinExistence type="predicted"/>
<evidence type="ECO:0000313" key="1">
    <source>
        <dbReference type="EMBL" id="KAJ8439592.1"/>
    </source>
</evidence>
<dbReference type="SUPFAM" id="SSF56219">
    <property type="entry name" value="DNase I-like"/>
    <property type="match status" value="1"/>
</dbReference>
<dbReference type="Proteomes" id="UP001153076">
    <property type="component" value="Unassembled WGS sequence"/>
</dbReference>
<gene>
    <name evidence="1" type="ORF">Cgig2_024179</name>
</gene>
<protein>
    <recommendedName>
        <fullName evidence="3">Endonuclease/exonuclease/phosphatase domain-containing protein</fullName>
    </recommendedName>
</protein>
<dbReference type="OrthoDB" id="996232at2759"/>
<reference evidence="1" key="1">
    <citation type="submission" date="2022-04" db="EMBL/GenBank/DDBJ databases">
        <title>Carnegiea gigantea Genome sequencing and assembly v2.</title>
        <authorList>
            <person name="Copetti D."/>
            <person name="Sanderson M.J."/>
            <person name="Burquez A."/>
            <person name="Wojciechowski M.F."/>
        </authorList>
    </citation>
    <scope>NUCLEOTIDE SEQUENCE</scope>
    <source>
        <strain evidence="1">SGP5-SGP5p</strain>
        <tissue evidence="1">Aerial part</tissue>
    </source>
</reference>
<dbReference type="AlphaFoldDB" id="A0A9Q1KB24"/>
<dbReference type="InterPro" id="IPR036691">
    <property type="entry name" value="Endo/exonu/phosph_ase_sf"/>
</dbReference>
<name>A0A9Q1KB24_9CARY</name>